<dbReference type="EMBL" id="VJMH01005932">
    <property type="protein sequence ID" value="KAF0692180.1"/>
    <property type="molecule type" value="Genomic_DNA"/>
</dbReference>
<evidence type="ECO:0000313" key="1">
    <source>
        <dbReference type="EMBL" id="KAF0692180.1"/>
    </source>
</evidence>
<dbReference type="PANTHER" id="PTHR22893:SF91">
    <property type="entry name" value="NADPH DEHYDROGENASE 2-RELATED"/>
    <property type="match status" value="1"/>
</dbReference>
<dbReference type="Proteomes" id="UP000332933">
    <property type="component" value="Unassembled WGS sequence"/>
</dbReference>
<reference evidence="1" key="2">
    <citation type="submission" date="2019-06" db="EMBL/GenBank/DDBJ databases">
        <title>Genomics analysis of Aphanomyces spp. identifies a new class of oomycete effector associated with host adaptation.</title>
        <authorList>
            <person name="Gaulin E."/>
        </authorList>
    </citation>
    <scope>NUCLEOTIDE SEQUENCE</scope>
    <source>
        <strain evidence="1">CBS 578.67</strain>
    </source>
</reference>
<dbReference type="GO" id="GO:0016491">
    <property type="term" value="F:oxidoreductase activity"/>
    <property type="evidence" value="ECO:0007669"/>
    <property type="project" value="InterPro"/>
</dbReference>
<keyword evidence="3" id="KW-1185">Reference proteome</keyword>
<name>A0A485L7B2_9STRA</name>
<evidence type="ECO:0000313" key="3">
    <source>
        <dbReference type="Proteomes" id="UP000332933"/>
    </source>
</evidence>
<reference evidence="2 3" key="1">
    <citation type="submission" date="2019-03" db="EMBL/GenBank/DDBJ databases">
        <authorList>
            <person name="Gaulin E."/>
            <person name="Dumas B."/>
        </authorList>
    </citation>
    <scope>NUCLEOTIDE SEQUENCE [LARGE SCALE GENOMIC DNA]</scope>
    <source>
        <strain evidence="2">CBS 568.67</strain>
    </source>
</reference>
<gene>
    <name evidence="2" type="primary">Aste57867_16723</name>
    <name evidence="1" type="ORF">As57867_016666</name>
    <name evidence="2" type="ORF">ASTE57867_16723</name>
</gene>
<dbReference type="EMBL" id="CAADRA010005953">
    <property type="protein sequence ID" value="VFT93493.1"/>
    <property type="molecule type" value="Genomic_DNA"/>
</dbReference>
<protein>
    <submittedName>
        <fullName evidence="2">Aste57867_16723 protein</fullName>
    </submittedName>
</protein>
<organism evidence="2 3">
    <name type="scientific">Aphanomyces stellatus</name>
    <dbReference type="NCBI Taxonomy" id="120398"/>
    <lineage>
        <taxon>Eukaryota</taxon>
        <taxon>Sar</taxon>
        <taxon>Stramenopiles</taxon>
        <taxon>Oomycota</taxon>
        <taxon>Saprolegniomycetes</taxon>
        <taxon>Saprolegniales</taxon>
        <taxon>Verrucalvaceae</taxon>
        <taxon>Aphanomyces</taxon>
    </lineage>
</organism>
<dbReference type="InterPro" id="IPR013785">
    <property type="entry name" value="Aldolase_TIM"/>
</dbReference>
<dbReference type="PANTHER" id="PTHR22893">
    <property type="entry name" value="NADH OXIDOREDUCTASE-RELATED"/>
    <property type="match status" value="1"/>
</dbReference>
<dbReference type="Gene3D" id="3.20.20.70">
    <property type="entry name" value="Aldolase class I"/>
    <property type="match status" value="2"/>
</dbReference>
<evidence type="ECO:0000313" key="2">
    <source>
        <dbReference type="EMBL" id="VFT93493.1"/>
    </source>
</evidence>
<dbReference type="InterPro" id="IPR045247">
    <property type="entry name" value="Oye-like"/>
</dbReference>
<proteinExistence type="predicted"/>
<accession>A0A485L7B2</accession>
<dbReference type="GO" id="GO:0010181">
    <property type="term" value="F:FMN binding"/>
    <property type="evidence" value="ECO:0007669"/>
    <property type="project" value="InterPro"/>
</dbReference>
<dbReference type="AlphaFoldDB" id="A0A485L7B2"/>
<dbReference type="SUPFAM" id="SSF51395">
    <property type="entry name" value="FMN-linked oxidoreductases"/>
    <property type="match status" value="1"/>
</dbReference>
<sequence>MLLTNRIVRTPLTRATAAMPTSVVAQMHAQQAATAGLVVTPCIDVRRHCDLDEHLVAWRRVAEAVHAQGGKIVLQLSHAATSSQDVTQAYVSIATRFVDDACVDGIEVYAANGCLIDGRRESLQPRNPETPKHPLHELQHVVAAVADAIGGDRLGLRFSPLSNYSSESSDPDTLCQDVAKVAQEAKVAYVHLVHGDVFASDEFVAIFRATFRNTLVGDMGYTTDEANEAIRRRLVDAVAFDSNTTFGARSDLYGAVAISTDDGFRQGMN</sequence>